<evidence type="ECO:0000313" key="4">
    <source>
        <dbReference type="Proteomes" id="UP000054709"/>
    </source>
</evidence>
<sequence length="592" mass="67109">MERSYDVQNISSSGYTFILTGGEEDFDVSLSLKQSATGIIRLNMKLQSDEPRIPGAMELTWQLPIIDVFACWHPGFYRNKRLRVDWESGFRSKATSSAPVCVLYGFQGNNKMTFAFSDALNLVELKAGIHEEASNFLCSVKLFQDLSSPIQSYEATLHIDTRDIPYEESLADVQRWWSTLPGYEPSPVPDTAKLPMYATWYSFHQQLSAEAVERQCEIAKAMGCESVIVDDGWQTADNARGYAYCGDWDVFEGKIPDMRAHVDRIHKIGMKFLLWYSVPFVGKHSNVWLKFENKLLGKIEDLGAGVLDPRFPDVREYIIGTYEKALRDWDLDGFKLDFVDSFNLTLASNIEGRDYESVPEAVDRLLSDVMSRLRAIKPDIMIEFRQSYIGPLMRKYGNMFRAMDCPNDALENRSRTLDVRLLAGDTAVHADPLMWNPEEPTENAALQFVNTLFAVPQVSVLLDQLPESHLRMLRFWLSFWREKREVLQDGRLTAKHPELVYPLVTASGDDEAITAVYADIVANPGSRIPKTWFIVNGTLNDRIVIELEESMGERNVVIRDCQGQVTSTYKSVFAMGLHPIAIPPAGIAVFEA</sequence>
<gene>
    <name evidence="3" type="ORF">UQ64_17595</name>
</gene>
<keyword evidence="4" id="KW-1185">Reference proteome</keyword>
<dbReference type="EMBL" id="LCZJ02000025">
    <property type="protein sequence ID" value="KTD85910.1"/>
    <property type="molecule type" value="Genomic_DNA"/>
</dbReference>
<keyword evidence="2" id="KW-0326">Glycosidase</keyword>
<name>A0A0W1AX34_9BACL</name>
<reference evidence="3 4" key="1">
    <citation type="journal article" date="2015" name="Int. Biodeterior. Biodegradation">
        <title>Physiological and genetic screening methods for the isolation of methyl tert-butyl ether-degrading bacteria for bioremediation purposes.</title>
        <authorList>
            <person name="Guisado I.M."/>
            <person name="Purswani J."/>
            <person name="Gonzalez Lopez J."/>
            <person name="Pozo C."/>
        </authorList>
    </citation>
    <scope>NUCLEOTIDE SEQUENCE [LARGE SCALE GENOMIC DNA]</scope>
    <source>
        <strain evidence="3 4">SH7</strain>
    </source>
</reference>
<proteinExistence type="predicted"/>
<dbReference type="SUPFAM" id="SSF51445">
    <property type="entry name" value="(Trans)glycosidases"/>
    <property type="match status" value="1"/>
</dbReference>
<evidence type="ECO:0000313" key="3">
    <source>
        <dbReference type="EMBL" id="KTD85910.1"/>
    </source>
</evidence>
<evidence type="ECO:0000256" key="2">
    <source>
        <dbReference type="ARBA" id="ARBA00023295"/>
    </source>
</evidence>
<protein>
    <submittedName>
        <fullName evidence="3">Glycoside hydrolase</fullName>
    </submittedName>
</protein>
<dbReference type="InterPro" id="IPR002252">
    <property type="entry name" value="Glyco_hydro_36"/>
</dbReference>
<dbReference type="PANTHER" id="PTHR43053:SF3">
    <property type="entry name" value="ALPHA-GALACTOSIDASE C-RELATED"/>
    <property type="match status" value="1"/>
</dbReference>
<comment type="caution">
    <text evidence="3">The sequence shown here is derived from an EMBL/GenBank/DDBJ whole genome shotgun (WGS) entry which is preliminary data.</text>
</comment>
<dbReference type="CDD" id="cd14791">
    <property type="entry name" value="GH36"/>
    <property type="match status" value="1"/>
</dbReference>
<dbReference type="GO" id="GO:0004557">
    <property type="term" value="F:alpha-galactosidase activity"/>
    <property type="evidence" value="ECO:0007669"/>
    <property type="project" value="InterPro"/>
</dbReference>
<dbReference type="PANTHER" id="PTHR43053">
    <property type="entry name" value="GLYCOSIDASE FAMILY 31"/>
    <property type="match status" value="1"/>
</dbReference>
<keyword evidence="1 3" id="KW-0378">Hydrolase</keyword>
<accession>A0A0W1AX34</accession>
<dbReference type="GO" id="GO:0016052">
    <property type="term" value="P:carbohydrate catabolic process"/>
    <property type="evidence" value="ECO:0007669"/>
    <property type="project" value="InterPro"/>
</dbReference>
<dbReference type="Gene3D" id="3.20.20.70">
    <property type="entry name" value="Aldolase class I"/>
    <property type="match status" value="1"/>
</dbReference>
<evidence type="ECO:0000256" key="1">
    <source>
        <dbReference type="ARBA" id="ARBA00022801"/>
    </source>
</evidence>
<dbReference type="InterPro" id="IPR017853">
    <property type="entry name" value="GH"/>
</dbReference>
<dbReference type="Pfam" id="PF02065">
    <property type="entry name" value="Melibiase"/>
    <property type="match status" value="1"/>
</dbReference>
<dbReference type="InterPro" id="IPR013785">
    <property type="entry name" value="Aldolase_TIM"/>
</dbReference>
<dbReference type="AlphaFoldDB" id="A0A0W1AX34"/>
<dbReference type="Proteomes" id="UP000054709">
    <property type="component" value="Unassembled WGS sequence"/>
</dbReference>
<organism evidence="3 4">
    <name type="scientific">Paenibacillus etheri</name>
    <dbReference type="NCBI Taxonomy" id="1306852"/>
    <lineage>
        <taxon>Bacteria</taxon>
        <taxon>Bacillati</taxon>
        <taxon>Bacillota</taxon>
        <taxon>Bacilli</taxon>
        <taxon>Bacillales</taxon>
        <taxon>Paenibacillaceae</taxon>
        <taxon>Paenibacillus</taxon>
    </lineage>
</organism>
<dbReference type="InterPro" id="IPR050985">
    <property type="entry name" value="Alpha-glycosidase_related"/>
</dbReference>